<feature type="transmembrane region" description="Helical" evidence="6">
    <location>
        <begin position="162"/>
        <end position="185"/>
    </location>
</feature>
<accession>A0A1G8ECQ0</accession>
<dbReference type="InterPro" id="IPR020846">
    <property type="entry name" value="MFS_dom"/>
</dbReference>
<keyword evidence="5 6" id="KW-0472">Membrane</keyword>
<keyword evidence="3 6" id="KW-0812">Transmembrane</keyword>
<dbReference type="Proteomes" id="UP000198956">
    <property type="component" value="Unassembled WGS sequence"/>
</dbReference>
<dbReference type="InterPro" id="IPR036259">
    <property type="entry name" value="MFS_trans_sf"/>
</dbReference>
<dbReference type="GO" id="GO:0046943">
    <property type="term" value="F:carboxylic acid transmembrane transporter activity"/>
    <property type="evidence" value="ECO:0007669"/>
    <property type="project" value="TreeGrafter"/>
</dbReference>
<feature type="domain" description="Major facilitator superfamily (MFS) profile" evidence="7">
    <location>
        <begin position="35"/>
        <end position="448"/>
    </location>
</feature>
<keyword evidence="2" id="KW-0813">Transport</keyword>
<evidence type="ECO:0000259" key="7">
    <source>
        <dbReference type="PROSITE" id="PS50850"/>
    </source>
</evidence>
<proteinExistence type="predicted"/>
<evidence type="ECO:0000313" key="8">
    <source>
        <dbReference type="EMBL" id="SDH67666.1"/>
    </source>
</evidence>
<feature type="transmembrane region" description="Helical" evidence="6">
    <location>
        <begin position="191"/>
        <end position="211"/>
    </location>
</feature>
<feature type="transmembrane region" description="Helical" evidence="6">
    <location>
        <begin position="357"/>
        <end position="381"/>
    </location>
</feature>
<name>A0A1G8ECQ0_ANETH</name>
<evidence type="ECO:0000313" key="9">
    <source>
        <dbReference type="Proteomes" id="UP000198956"/>
    </source>
</evidence>
<feature type="transmembrane region" description="Helical" evidence="6">
    <location>
        <begin position="104"/>
        <end position="123"/>
    </location>
</feature>
<evidence type="ECO:0000256" key="5">
    <source>
        <dbReference type="ARBA" id="ARBA00023136"/>
    </source>
</evidence>
<evidence type="ECO:0000256" key="3">
    <source>
        <dbReference type="ARBA" id="ARBA00022692"/>
    </source>
</evidence>
<protein>
    <submittedName>
        <fullName evidence="8">MFS transporter, AAHS family, benzoate transport protein</fullName>
    </submittedName>
</protein>
<feature type="transmembrane region" description="Helical" evidence="6">
    <location>
        <begin position="76"/>
        <end position="97"/>
    </location>
</feature>
<reference evidence="8 9" key="1">
    <citation type="submission" date="2016-10" db="EMBL/GenBank/DDBJ databases">
        <authorList>
            <person name="de Groot N.N."/>
        </authorList>
    </citation>
    <scope>NUCLEOTIDE SEQUENCE [LARGE SCALE GENOMIC DNA]</scope>
    <source>
        <strain evidence="8 9">L 420-91</strain>
    </source>
</reference>
<organism evidence="8 9">
    <name type="scientific">Aneurinibacillus thermoaerophilus</name>
    <dbReference type="NCBI Taxonomy" id="143495"/>
    <lineage>
        <taxon>Bacteria</taxon>
        <taxon>Bacillati</taxon>
        <taxon>Bacillota</taxon>
        <taxon>Bacilli</taxon>
        <taxon>Bacillales</taxon>
        <taxon>Paenibacillaceae</taxon>
        <taxon>Aneurinibacillus group</taxon>
        <taxon>Aneurinibacillus</taxon>
    </lineage>
</organism>
<dbReference type="InterPro" id="IPR011701">
    <property type="entry name" value="MFS"/>
</dbReference>
<dbReference type="GO" id="GO:0005886">
    <property type="term" value="C:plasma membrane"/>
    <property type="evidence" value="ECO:0007669"/>
    <property type="project" value="UniProtKB-SubCell"/>
</dbReference>
<dbReference type="PROSITE" id="PS00217">
    <property type="entry name" value="SUGAR_TRANSPORT_2"/>
    <property type="match status" value="1"/>
</dbReference>
<keyword evidence="4 6" id="KW-1133">Transmembrane helix</keyword>
<dbReference type="RefSeq" id="WP_082705920.1">
    <property type="nucleotide sequence ID" value="NZ_FNDE01000042.1"/>
</dbReference>
<comment type="subcellular location">
    <subcellularLocation>
        <location evidence="1">Cell membrane</location>
        <topology evidence="1">Multi-pass membrane protein</topology>
    </subcellularLocation>
</comment>
<gene>
    <name evidence="8" type="ORF">SAMN04489735_104220</name>
</gene>
<feature type="transmembrane region" description="Helical" evidence="6">
    <location>
        <begin position="393"/>
        <end position="418"/>
    </location>
</feature>
<feature type="transmembrane region" description="Helical" evidence="6">
    <location>
        <begin position="266"/>
        <end position="285"/>
    </location>
</feature>
<evidence type="ECO:0000256" key="4">
    <source>
        <dbReference type="ARBA" id="ARBA00022989"/>
    </source>
</evidence>
<dbReference type="EMBL" id="FNDE01000042">
    <property type="protein sequence ID" value="SDH67666.1"/>
    <property type="molecule type" value="Genomic_DNA"/>
</dbReference>
<dbReference type="PANTHER" id="PTHR23508:SF10">
    <property type="entry name" value="CARBOXYLIC ACID TRANSPORTER PROTEIN HOMOLOG"/>
    <property type="match status" value="1"/>
</dbReference>
<evidence type="ECO:0000256" key="1">
    <source>
        <dbReference type="ARBA" id="ARBA00004651"/>
    </source>
</evidence>
<feature type="transmembrane region" description="Helical" evidence="6">
    <location>
        <begin position="33"/>
        <end position="56"/>
    </location>
</feature>
<dbReference type="Pfam" id="PF07690">
    <property type="entry name" value="MFS_1"/>
    <property type="match status" value="1"/>
</dbReference>
<dbReference type="CDD" id="cd17365">
    <property type="entry name" value="MFS_PcaK_like"/>
    <property type="match status" value="1"/>
</dbReference>
<sequence>MSEQFIGTNQIELKKNANAIDIRNNTVPAKLTYLVLAICFFGIMAEGYDLGIYGAVLPKLLESKEWGITPAQAGAIGSYALIGMLVGAIAVGTITDLIGRKWTFIWSIALFSITMALSAIATSAEMFGVFRFIGGIGLGGIIPTASALTIEYSSKHRRSLNYAIMFSGYAIGTVIAVLLSLVLLTAFGWRILFWIGAIPILAVPFIIRYLPESVSFLLSHRRVQEAEDICKRYQMDFSEEYTNNDSEKQNYKSLMYGLSTLFSKKFARTTILFWITYVMSFYLIYGLNTWLPQIMRQLGHSLGSSLSFLLTLNLTAAIGVILGGAIADKWGSKKVIGLSYFLAALGMWFVTITKSEILVYCCIGITGIGTIANTQLLHAYLSKYFPATVRGTGLGWGLGVGRIGAISGPILIGLFISMGFNELFSFYTFVVAGIIATIAIFFISNRHHNEII</sequence>
<dbReference type="Gene3D" id="1.20.1250.20">
    <property type="entry name" value="MFS general substrate transporter like domains"/>
    <property type="match status" value="1"/>
</dbReference>
<dbReference type="PANTHER" id="PTHR23508">
    <property type="entry name" value="CARBOXYLIC ACID TRANSPORTER PROTEIN HOMOLOG"/>
    <property type="match status" value="1"/>
</dbReference>
<dbReference type="OrthoDB" id="9787026at2"/>
<dbReference type="PROSITE" id="PS50850">
    <property type="entry name" value="MFS"/>
    <property type="match status" value="1"/>
</dbReference>
<dbReference type="AlphaFoldDB" id="A0A1G8ECQ0"/>
<feature type="transmembrane region" description="Helical" evidence="6">
    <location>
        <begin position="334"/>
        <end position="351"/>
    </location>
</feature>
<dbReference type="InterPro" id="IPR005829">
    <property type="entry name" value="Sugar_transporter_CS"/>
</dbReference>
<feature type="transmembrane region" description="Helical" evidence="6">
    <location>
        <begin position="305"/>
        <end position="327"/>
    </location>
</feature>
<dbReference type="SUPFAM" id="SSF103473">
    <property type="entry name" value="MFS general substrate transporter"/>
    <property type="match status" value="1"/>
</dbReference>
<evidence type="ECO:0000256" key="2">
    <source>
        <dbReference type="ARBA" id="ARBA00022448"/>
    </source>
</evidence>
<evidence type="ECO:0000256" key="6">
    <source>
        <dbReference type="SAM" id="Phobius"/>
    </source>
</evidence>
<feature type="transmembrane region" description="Helical" evidence="6">
    <location>
        <begin position="424"/>
        <end position="443"/>
    </location>
</feature>